<dbReference type="SUPFAM" id="SSF53448">
    <property type="entry name" value="Nucleotide-diphospho-sugar transferases"/>
    <property type="match status" value="1"/>
</dbReference>
<dbReference type="Proteomes" id="UP000253676">
    <property type="component" value="Unassembled WGS sequence"/>
</dbReference>
<comment type="caution">
    <text evidence="2">The sequence shown here is derived from an EMBL/GenBank/DDBJ whole genome shotgun (WGS) entry which is preliminary data.</text>
</comment>
<dbReference type="Pfam" id="PF00535">
    <property type="entry name" value="Glycos_transf_2"/>
    <property type="match status" value="1"/>
</dbReference>
<dbReference type="InterPro" id="IPR001173">
    <property type="entry name" value="Glyco_trans_2-like"/>
</dbReference>
<organism evidence="2 3">
    <name type="scientific">Flavobacterium psychrolimnae</name>
    <dbReference type="NCBI Taxonomy" id="249351"/>
    <lineage>
        <taxon>Bacteria</taxon>
        <taxon>Pseudomonadati</taxon>
        <taxon>Bacteroidota</taxon>
        <taxon>Flavobacteriia</taxon>
        <taxon>Flavobacteriales</taxon>
        <taxon>Flavobacteriaceae</taxon>
        <taxon>Flavobacterium</taxon>
    </lineage>
</organism>
<keyword evidence="3" id="KW-1185">Reference proteome</keyword>
<evidence type="ECO:0000313" key="2">
    <source>
        <dbReference type="EMBL" id="RBN50291.1"/>
    </source>
</evidence>
<accession>A0A366B062</accession>
<dbReference type="RefSeq" id="WP_113635333.1">
    <property type="nucleotide sequence ID" value="NZ_QNUX01000007.1"/>
</dbReference>
<dbReference type="OrthoDB" id="1326385at2"/>
<protein>
    <submittedName>
        <fullName evidence="2">Glycosyltransferase family 2 protein</fullName>
    </submittedName>
</protein>
<dbReference type="EMBL" id="QNUX01000007">
    <property type="protein sequence ID" value="RBN50291.1"/>
    <property type="molecule type" value="Genomic_DNA"/>
</dbReference>
<sequence length="514" mass="59358">MIVIYHLGNKITDVVSMDNQKIKFDCTGTISAGLIQLAAVFPDEKIVWCHSNYKEHLALEKINTLHHHNKMMLSFRPESNNFFDNSIGYVEESLFINVNKMVSYPTWQMSSYVGVIHASVLNAIGDKIICEPYFDYYLSSLAKLCMPLGLLCYSEPQLLKSVEIMDSTATASSVTLFRFVKQHYKTRWVFLLALNLLLYERKILFYPFISALFSKRRFNNKININDIVVQSSRVIADKGTIDVIIPTIGRKKYLYDVLKDFSKQSLLPQKIIIVEQNPEPFSKSELDYIETEQWPFEIQHIFTHQAGACSARNVALKQIKNKWVFFADDDIRIGGDFIEKTSENIEKFGVKAVSLSCLQEKEVPTFNTVFQWGSFGSGCSFVASDILKNRSFNLGYEFGYGEDSDFGMLLRNQGYDVLFLPEPSILHLKAPVGGFRTKPILKWHDELIQPKPSPTVMLYLITHNTKQQILGYKTVLFFKYYKHQKSRDPFQYFAVFNKQWNQSVYWANQLKIDS</sequence>
<reference evidence="2 3" key="1">
    <citation type="submission" date="2018-07" db="EMBL/GenBank/DDBJ databases">
        <title>Complete genome sequence of Flavobacterium psychrolimnae LMG 22018.</title>
        <authorList>
            <person name="Kim D.-U."/>
        </authorList>
    </citation>
    <scope>NUCLEOTIDE SEQUENCE [LARGE SCALE GENOMIC DNA]</scope>
    <source>
        <strain evidence="2 3">LMG 22018</strain>
    </source>
</reference>
<feature type="domain" description="Glycosyltransferase 2-like" evidence="1">
    <location>
        <begin position="243"/>
        <end position="367"/>
    </location>
</feature>
<proteinExistence type="predicted"/>
<dbReference type="InterPro" id="IPR029044">
    <property type="entry name" value="Nucleotide-diphossugar_trans"/>
</dbReference>
<name>A0A366B062_9FLAO</name>
<evidence type="ECO:0000259" key="1">
    <source>
        <dbReference type="Pfam" id="PF00535"/>
    </source>
</evidence>
<gene>
    <name evidence="2" type="ORF">DR980_09245</name>
</gene>
<dbReference type="GO" id="GO:0016740">
    <property type="term" value="F:transferase activity"/>
    <property type="evidence" value="ECO:0007669"/>
    <property type="project" value="UniProtKB-KW"/>
</dbReference>
<evidence type="ECO:0000313" key="3">
    <source>
        <dbReference type="Proteomes" id="UP000253676"/>
    </source>
</evidence>
<dbReference type="CDD" id="cd00761">
    <property type="entry name" value="Glyco_tranf_GTA_type"/>
    <property type="match status" value="1"/>
</dbReference>
<dbReference type="Gene3D" id="3.90.550.10">
    <property type="entry name" value="Spore Coat Polysaccharide Biosynthesis Protein SpsA, Chain A"/>
    <property type="match status" value="1"/>
</dbReference>
<dbReference type="AlphaFoldDB" id="A0A366B062"/>
<keyword evidence="2" id="KW-0808">Transferase</keyword>